<dbReference type="EMBL" id="JBHLWI010000035">
    <property type="protein sequence ID" value="MFC0263487.1"/>
    <property type="molecule type" value="Genomic_DNA"/>
</dbReference>
<evidence type="ECO:0000313" key="3">
    <source>
        <dbReference type="EMBL" id="MFC0263487.1"/>
    </source>
</evidence>
<organism evidence="3 4">
    <name type="scientific">Fontibacter flavus</name>
    <dbReference type="NCBI Taxonomy" id="654838"/>
    <lineage>
        <taxon>Bacteria</taxon>
        <taxon>Pseudomonadati</taxon>
        <taxon>Bacteroidota</taxon>
        <taxon>Cytophagia</taxon>
        <taxon>Cytophagales</taxon>
        <taxon>Cyclobacteriaceae</taxon>
        <taxon>Fontibacter</taxon>
    </lineage>
</organism>
<comment type="caution">
    <text evidence="3">The sequence shown here is derived from an EMBL/GenBank/DDBJ whole genome shotgun (WGS) entry which is preliminary data.</text>
</comment>
<dbReference type="Proteomes" id="UP001589797">
    <property type="component" value="Unassembled WGS sequence"/>
</dbReference>
<dbReference type="PANTHER" id="PTHR11138:SF5">
    <property type="entry name" value="METHIONYL-TRNA FORMYLTRANSFERASE, MITOCHONDRIAL"/>
    <property type="match status" value="1"/>
</dbReference>
<dbReference type="SUPFAM" id="SSF50486">
    <property type="entry name" value="FMT C-terminal domain-like"/>
    <property type="match status" value="1"/>
</dbReference>
<evidence type="ECO:0000259" key="1">
    <source>
        <dbReference type="Pfam" id="PF00551"/>
    </source>
</evidence>
<sequence length="292" mass="33889">MKLGLFLMTKKGFLILENLLDKNYRDKISFVCIGRDVAVLDDYSCQIESLCKKYSIHFFFNRELLENEISSDYNIAISWRWILKVHNLIVFHDSLLPKYRGFAPLVNMLINGENTLGATALFANEEYDKGDIIFQEKKEIQYPIKISDAIDLICELYLNLSIMVIEAIQNNNLVGYKQIEEEATYSLWLDEDDYFIDWNWPAEKIKRKIDACGFPFLGAKTYVGNQVVIIQEASVVNDVNIEHRTVGKTIFLEDNYPIIVCGLGLLKITQAKYEDNNQSFFPIKKFRIKFGK</sequence>
<keyword evidence="3" id="KW-0808">Transferase</keyword>
<accession>A0ABV6FV54</accession>
<dbReference type="EC" id="2.1.2.9" evidence="3"/>
<dbReference type="RefSeq" id="WP_382387973.1">
    <property type="nucleotide sequence ID" value="NZ_JBHLWI010000035.1"/>
</dbReference>
<reference evidence="3 4" key="1">
    <citation type="submission" date="2024-09" db="EMBL/GenBank/DDBJ databases">
        <authorList>
            <person name="Sun Q."/>
            <person name="Mori K."/>
        </authorList>
    </citation>
    <scope>NUCLEOTIDE SEQUENCE [LARGE SCALE GENOMIC DNA]</scope>
    <source>
        <strain evidence="3 4">CCM 7650</strain>
    </source>
</reference>
<keyword evidence="4" id="KW-1185">Reference proteome</keyword>
<dbReference type="Gene3D" id="3.40.50.12230">
    <property type="match status" value="1"/>
</dbReference>
<dbReference type="InterPro" id="IPR005793">
    <property type="entry name" value="Formyl_trans_C"/>
</dbReference>
<gene>
    <name evidence="3" type="ORF">ACFFIP_12420</name>
</gene>
<dbReference type="PANTHER" id="PTHR11138">
    <property type="entry name" value="METHIONYL-TRNA FORMYLTRANSFERASE"/>
    <property type="match status" value="1"/>
</dbReference>
<proteinExistence type="predicted"/>
<feature type="domain" description="Formyl transferase C-terminal" evidence="2">
    <location>
        <begin position="190"/>
        <end position="276"/>
    </location>
</feature>
<feature type="domain" description="Formyl transferase N-terminal" evidence="1">
    <location>
        <begin position="86"/>
        <end position="140"/>
    </location>
</feature>
<evidence type="ECO:0000259" key="2">
    <source>
        <dbReference type="Pfam" id="PF02911"/>
    </source>
</evidence>
<evidence type="ECO:0000313" key="4">
    <source>
        <dbReference type="Proteomes" id="UP001589797"/>
    </source>
</evidence>
<name>A0ABV6FV54_9BACT</name>
<dbReference type="Pfam" id="PF00551">
    <property type="entry name" value="Formyl_trans_N"/>
    <property type="match status" value="1"/>
</dbReference>
<dbReference type="InterPro" id="IPR002376">
    <property type="entry name" value="Formyl_transf_N"/>
</dbReference>
<dbReference type="Pfam" id="PF02911">
    <property type="entry name" value="Formyl_trans_C"/>
    <property type="match status" value="1"/>
</dbReference>
<dbReference type="GO" id="GO:0004479">
    <property type="term" value="F:methionyl-tRNA formyltransferase activity"/>
    <property type="evidence" value="ECO:0007669"/>
    <property type="project" value="UniProtKB-EC"/>
</dbReference>
<dbReference type="SUPFAM" id="SSF53328">
    <property type="entry name" value="Formyltransferase"/>
    <property type="match status" value="1"/>
</dbReference>
<dbReference type="InterPro" id="IPR036477">
    <property type="entry name" value="Formyl_transf_N_sf"/>
</dbReference>
<protein>
    <submittedName>
        <fullName evidence="3">Methionyl-tRNA formyltransferase</fullName>
        <ecNumber evidence="3">2.1.2.9</ecNumber>
    </submittedName>
</protein>
<dbReference type="InterPro" id="IPR011034">
    <property type="entry name" value="Formyl_transferase-like_C_sf"/>
</dbReference>